<feature type="transmembrane region" description="Helical" evidence="1">
    <location>
        <begin position="202"/>
        <end position="223"/>
    </location>
</feature>
<feature type="transmembrane region" description="Helical" evidence="1">
    <location>
        <begin position="79"/>
        <end position="101"/>
    </location>
</feature>
<dbReference type="STRING" id="1121345.SAMN02745217_00696"/>
<feature type="transmembrane region" description="Helical" evidence="1">
    <location>
        <begin position="113"/>
        <end position="131"/>
    </location>
</feature>
<keyword evidence="1" id="KW-1133">Transmembrane helix</keyword>
<accession>A0A1M7Y080</accession>
<dbReference type="Proteomes" id="UP000184612">
    <property type="component" value="Unassembled WGS sequence"/>
</dbReference>
<feature type="transmembrane region" description="Helical" evidence="1">
    <location>
        <begin position="151"/>
        <end position="171"/>
    </location>
</feature>
<dbReference type="RefSeq" id="WP_242952305.1">
    <property type="nucleotide sequence ID" value="NZ_FRFD01000003.1"/>
</dbReference>
<evidence type="ECO:0000256" key="1">
    <source>
        <dbReference type="SAM" id="Phobius"/>
    </source>
</evidence>
<keyword evidence="1" id="KW-0812">Transmembrane</keyword>
<name>A0A1M7Y080_9FIRM</name>
<evidence type="ECO:0000313" key="3">
    <source>
        <dbReference type="Proteomes" id="UP000184612"/>
    </source>
</evidence>
<organism evidence="2 3">
    <name type="scientific">Anaerocolumna xylanovorans DSM 12503</name>
    <dbReference type="NCBI Taxonomy" id="1121345"/>
    <lineage>
        <taxon>Bacteria</taxon>
        <taxon>Bacillati</taxon>
        <taxon>Bacillota</taxon>
        <taxon>Clostridia</taxon>
        <taxon>Lachnospirales</taxon>
        <taxon>Lachnospiraceae</taxon>
        <taxon>Anaerocolumna</taxon>
    </lineage>
</organism>
<feature type="transmembrane region" description="Helical" evidence="1">
    <location>
        <begin position="12"/>
        <end position="32"/>
    </location>
</feature>
<keyword evidence="1" id="KW-0472">Membrane</keyword>
<keyword evidence="3" id="KW-1185">Reference proteome</keyword>
<proteinExistence type="predicted"/>
<protein>
    <submittedName>
        <fullName evidence="2">Uncharacterized protein</fullName>
    </submittedName>
</protein>
<reference evidence="2 3" key="1">
    <citation type="submission" date="2016-12" db="EMBL/GenBank/DDBJ databases">
        <authorList>
            <person name="Song W.-J."/>
            <person name="Kurnit D.M."/>
        </authorList>
    </citation>
    <scope>NUCLEOTIDE SEQUENCE [LARGE SCALE GENOMIC DNA]</scope>
    <source>
        <strain evidence="2 3">DSM 12503</strain>
    </source>
</reference>
<feature type="transmembrane region" description="Helical" evidence="1">
    <location>
        <begin position="177"/>
        <end position="195"/>
    </location>
</feature>
<evidence type="ECO:0000313" key="2">
    <source>
        <dbReference type="EMBL" id="SHO44710.1"/>
    </source>
</evidence>
<feature type="transmembrane region" description="Helical" evidence="1">
    <location>
        <begin position="44"/>
        <end position="67"/>
    </location>
</feature>
<gene>
    <name evidence="2" type="ORF">SAMN02745217_00696</name>
</gene>
<dbReference type="AlphaFoldDB" id="A0A1M7Y080"/>
<sequence length="226" mass="25255">MIDANIRRKPMVLVETMFDIVYLVTVLLSGMLLCIRAEAGHEQWLFGIMALILGAGDSFHLIPRIYALWGGGTEKHIPILGIGKLIASITMTIFYVILWHIGLIHYPEIFSSHMTGIIYALAVLRIVLCVFPQNHWTSANPPLKWSIWRNIPFLAMGMFVMVFFAKGSFAFDSGLSYLWVAVFVSFVCYLPVVLFSGRSRKVGMLMLPKSCAYAAIVLMGFTLGGL</sequence>
<dbReference type="EMBL" id="FRFD01000003">
    <property type="protein sequence ID" value="SHO44710.1"/>
    <property type="molecule type" value="Genomic_DNA"/>
</dbReference>